<evidence type="ECO:0000313" key="4">
    <source>
        <dbReference type="Proteomes" id="UP000600080"/>
    </source>
</evidence>
<feature type="compositionally biased region" description="Low complexity" evidence="1">
    <location>
        <begin position="35"/>
        <end position="61"/>
    </location>
</feature>
<name>A0ABQ2K3W9_9ACTN</name>
<reference evidence="4" key="1">
    <citation type="journal article" date="2019" name="Int. J. Syst. Evol. Microbiol.">
        <title>The Global Catalogue of Microorganisms (GCM) 10K type strain sequencing project: providing services to taxonomists for standard genome sequencing and annotation.</title>
        <authorList>
            <consortium name="The Broad Institute Genomics Platform"/>
            <consortium name="The Broad Institute Genome Sequencing Center for Infectious Disease"/>
            <person name="Wu L."/>
            <person name="Ma J."/>
        </authorList>
    </citation>
    <scope>NUCLEOTIDE SEQUENCE [LARGE SCALE GENOMIC DNA]</scope>
    <source>
        <strain evidence="4">CGMCC 4.7323</strain>
    </source>
</reference>
<proteinExistence type="predicted"/>
<evidence type="ECO:0000313" key="3">
    <source>
        <dbReference type="EMBL" id="GGN63960.1"/>
    </source>
</evidence>
<organism evidence="3 4">
    <name type="scientific">Streptomyces kronopolitis</name>
    <dbReference type="NCBI Taxonomy" id="1612435"/>
    <lineage>
        <taxon>Bacteria</taxon>
        <taxon>Bacillati</taxon>
        <taxon>Actinomycetota</taxon>
        <taxon>Actinomycetes</taxon>
        <taxon>Kitasatosporales</taxon>
        <taxon>Streptomycetaceae</taxon>
        <taxon>Streptomyces</taxon>
    </lineage>
</organism>
<dbReference type="GeneID" id="301552225"/>
<feature type="signal peptide" evidence="2">
    <location>
        <begin position="1"/>
        <end position="27"/>
    </location>
</feature>
<evidence type="ECO:0008006" key="5">
    <source>
        <dbReference type="Google" id="ProtNLM"/>
    </source>
</evidence>
<dbReference type="PROSITE" id="PS51257">
    <property type="entry name" value="PROKAR_LIPOPROTEIN"/>
    <property type="match status" value="1"/>
</dbReference>
<protein>
    <recommendedName>
        <fullName evidence="5">Secreted protein</fullName>
    </recommendedName>
</protein>
<evidence type="ECO:0000256" key="1">
    <source>
        <dbReference type="SAM" id="MobiDB-lite"/>
    </source>
</evidence>
<sequence length="161" mass="15973">MSHTALRHARKAAAAMVITVAALGLTACQGGGNDASAPASSARADHSASSAQAGNSSSSGAKTSGNAGKQAPTGTAGKSGTSCTNKLNYAGDPRSNAEINSIGEQTGHCPAPQKGDKPAGTPKKPGTSCTDQINYAGDARPNVEINSIGEKTGYCPPVRHQ</sequence>
<keyword evidence="2" id="KW-0732">Signal</keyword>
<feature type="chain" id="PRO_5045832676" description="Secreted protein" evidence="2">
    <location>
        <begin position="28"/>
        <end position="161"/>
    </location>
</feature>
<dbReference type="RefSeq" id="WP_189104344.1">
    <property type="nucleotide sequence ID" value="NZ_BMND01000057.1"/>
</dbReference>
<feature type="region of interest" description="Disordered" evidence="1">
    <location>
        <begin position="31"/>
        <end position="161"/>
    </location>
</feature>
<dbReference type="EMBL" id="BMND01000057">
    <property type="protein sequence ID" value="GGN63960.1"/>
    <property type="molecule type" value="Genomic_DNA"/>
</dbReference>
<evidence type="ECO:0000256" key="2">
    <source>
        <dbReference type="SAM" id="SignalP"/>
    </source>
</evidence>
<keyword evidence="4" id="KW-1185">Reference proteome</keyword>
<feature type="compositionally biased region" description="Polar residues" evidence="1">
    <location>
        <begin position="62"/>
        <end position="87"/>
    </location>
</feature>
<gene>
    <name evidence="3" type="ORF">GCM10012285_65560</name>
</gene>
<accession>A0ABQ2K3W9</accession>
<comment type="caution">
    <text evidence="3">The sequence shown here is derived from an EMBL/GenBank/DDBJ whole genome shotgun (WGS) entry which is preliminary data.</text>
</comment>
<dbReference type="Proteomes" id="UP000600080">
    <property type="component" value="Unassembled WGS sequence"/>
</dbReference>